<keyword evidence="2" id="KW-1185">Reference proteome</keyword>
<dbReference type="InParanoid" id="A0A0C3BS67"/>
<evidence type="ECO:0000313" key="1">
    <source>
        <dbReference type="EMBL" id="KIM89373.1"/>
    </source>
</evidence>
<dbReference type="HOGENOM" id="CLU_2484104_0_0_1"/>
<organism evidence="1 2">
    <name type="scientific">Piloderma croceum (strain F 1598)</name>
    <dbReference type="NCBI Taxonomy" id="765440"/>
    <lineage>
        <taxon>Eukaryota</taxon>
        <taxon>Fungi</taxon>
        <taxon>Dikarya</taxon>
        <taxon>Basidiomycota</taxon>
        <taxon>Agaricomycotina</taxon>
        <taxon>Agaricomycetes</taxon>
        <taxon>Agaricomycetidae</taxon>
        <taxon>Atheliales</taxon>
        <taxon>Atheliaceae</taxon>
        <taxon>Piloderma</taxon>
    </lineage>
</organism>
<proteinExistence type="predicted"/>
<dbReference type="AlphaFoldDB" id="A0A0C3BS67"/>
<protein>
    <submittedName>
        <fullName evidence="1">Uncharacterized protein</fullName>
    </submittedName>
</protein>
<sequence>MCVLGQGIDRICSCGYYVKDLEVRVRCTGFPGSKQQFWLNWFELEFHYGNSESVCHAENMRQSKDRSTISDAVICHEVSNPFVFSLS</sequence>
<dbReference type="Proteomes" id="UP000054166">
    <property type="component" value="Unassembled WGS sequence"/>
</dbReference>
<evidence type="ECO:0000313" key="2">
    <source>
        <dbReference type="Proteomes" id="UP000054166"/>
    </source>
</evidence>
<dbReference type="EMBL" id="KN832975">
    <property type="protein sequence ID" value="KIM89373.1"/>
    <property type="molecule type" value="Genomic_DNA"/>
</dbReference>
<name>A0A0C3BS67_PILCF</name>
<reference evidence="2" key="2">
    <citation type="submission" date="2015-01" db="EMBL/GenBank/DDBJ databases">
        <title>Evolutionary Origins and Diversification of the Mycorrhizal Mutualists.</title>
        <authorList>
            <consortium name="DOE Joint Genome Institute"/>
            <consortium name="Mycorrhizal Genomics Consortium"/>
            <person name="Kohler A."/>
            <person name="Kuo A."/>
            <person name="Nagy L.G."/>
            <person name="Floudas D."/>
            <person name="Copeland A."/>
            <person name="Barry K.W."/>
            <person name="Cichocki N."/>
            <person name="Veneault-Fourrey C."/>
            <person name="LaButti K."/>
            <person name="Lindquist E.A."/>
            <person name="Lipzen A."/>
            <person name="Lundell T."/>
            <person name="Morin E."/>
            <person name="Murat C."/>
            <person name="Riley R."/>
            <person name="Ohm R."/>
            <person name="Sun H."/>
            <person name="Tunlid A."/>
            <person name="Henrissat B."/>
            <person name="Grigoriev I.V."/>
            <person name="Hibbett D.S."/>
            <person name="Martin F."/>
        </authorList>
    </citation>
    <scope>NUCLEOTIDE SEQUENCE [LARGE SCALE GENOMIC DNA]</scope>
    <source>
        <strain evidence="2">F 1598</strain>
    </source>
</reference>
<gene>
    <name evidence="1" type="ORF">PILCRDRAFT_222341</name>
</gene>
<accession>A0A0C3BS67</accession>
<reference evidence="1 2" key="1">
    <citation type="submission" date="2014-04" db="EMBL/GenBank/DDBJ databases">
        <authorList>
            <consortium name="DOE Joint Genome Institute"/>
            <person name="Kuo A."/>
            <person name="Tarkka M."/>
            <person name="Buscot F."/>
            <person name="Kohler A."/>
            <person name="Nagy L.G."/>
            <person name="Floudas D."/>
            <person name="Copeland A."/>
            <person name="Barry K.W."/>
            <person name="Cichocki N."/>
            <person name="Veneault-Fourrey C."/>
            <person name="LaButti K."/>
            <person name="Lindquist E.A."/>
            <person name="Lipzen A."/>
            <person name="Lundell T."/>
            <person name="Morin E."/>
            <person name="Murat C."/>
            <person name="Sun H."/>
            <person name="Tunlid A."/>
            <person name="Henrissat B."/>
            <person name="Grigoriev I.V."/>
            <person name="Hibbett D.S."/>
            <person name="Martin F."/>
            <person name="Nordberg H.P."/>
            <person name="Cantor M.N."/>
            <person name="Hua S.X."/>
        </authorList>
    </citation>
    <scope>NUCLEOTIDE SEQUENCE [LARGE SCALE GENOMIC DNA]</scope>
    <source>
        <strain evidence="1 2">F 1598</strain>
    </source>
</reference>